<gene>
    <name evidence="2" type="ORF">PAA8504_01784</name>
</gene>
<name>A0A2R8BV13_9RHOB</name>
<organism evidence="2 3">
    <name type="scientific">Palleronia abyssalis</name>
    <dbReference type="NCBI Taxonomy" id="1501240"/>
    <lineage>
        <taxon>Bacteria</taxon>
        <taxon>Pseudomonadati</taxon>
        <taxon>Pseudomonadota</taxon>
        <taxon>Alphaproteobacteria</taxon>
        <taxon>Rhodobacterales</taxon>
        <taxon>Roseobacteraceae</taxon>
        <taxon>Palleronia</taxon>
    </lineage>
</organism>
<evidence type="ECO:0000313" key="2">
    <source>
        <dbReference type="EMBL" id="SPJ23963.1"/>
    </source>
</evidence>
<dbReference type="InterPro" id="IPR007024">
    <property type="entry name" value="BLUF_domain"/>
</dbReference>
<protein>
    <recommendedName>
        <fullName evidence="1">BLUF domain-containing protein</fullName>
    </recommendedName>
</protein>
<dbReference type="GO" id="GO:0071949">
    <property type="term" value="F:FAD binding"/>
    <property type="evidence" value="ECO:0007669"/>
    <property type="project" value="InterPro"/>
</dbReference>
<dbReference type="InterPro" id="IPR036046">
    <property type="entry name" value="Acylphosphatase-like_dom_sf"/>
</dbReference>
<dbReference type="Pfam" id="PF04940">
    <property type="entry name" value="BLUF"/>
    <property type="match status" value="1"/>
</dbReference>
<dbReference type="RefSeq" id="WP_108893817.1">
    <property type="nucleotide sequence ID" value="NZ_ONZF01000003.1"/>
</dbReference>
<dbReference type="EMBL" id="ONZF01000003">
    <property type="protein sequence ID" value="SPJ23963.1"/>
    <property type="molecule type" value="Genomic_DNA"/>
</dbReference>
<dbReference type="SUPFAM" id="SSF54975">
    <property type="entry name" value="Acylphosphatase/BLUF domain-like"/>
    <property type="match status" value="1"/>
</dbReference>
<dbReference type="Proteomes" id="UP000244912">
    <property type="component" value="Unassembled WGS sequence"/>
</dbReference>
<evidence type="ECO:0000313" key="3">
    <source>
        <dbReference type="Proteomes" id="UP000244912"/>
    </source>
</evidence>
<proteinExistence type="predicted"/>
<keyword evidence="3" id="KW-1185">Reference proteome</keyword>
<dbReference type="GO" id="GO:0009882">
    <property type="term" value="F:blue light photoreceptor activity"/>
    <property type="evidence" value="ECO:0007669"/>
    <property type="project" value="InterPro"/>
</dbReference>
<dbReference type="Gene3D" id="3.30.70.100">
    <property type="match status" value="1"/>
</dbReference>
<dbReference type="PROSITE" id="PS50925">
    <property type="entry name" value="BLUF"/>
    <property type="match status" value="1"/>
</dbReference>
<feature type="domain" description="BLUF" evidence="1">
    <location>
        <begin position="2"/>
        <end position="95"/>
    </location>
</feature>
<accession>A0A2R8BV13</accession>
<sequence>MIRQILYLSDPCPDAGTPGEVLDGILAVSRRNNPALGITGALTMTSGTYVQVLEGDPEVLDHVVAEIRDDHRHTGLDIVSDRMVELRAFSRFAMAFADPQEAARDGVADLVRQLHDGAGPGPATALIRAMAHRAVEDATASH</sequence>
<dbReference type="AlphaFoldDB" id="A0A2R8BV13"/>
<dbReference type="SMART" id="SM01034">
    <property type="entry name" value="BLUF"/>
    <property type="match status" value="1"/>
</dbReference>
<dbReference type="OrthoDB" id="196105at2"/>
<reference evidence="3" key="1">
    <citation type="submission" date="2018-03" db="EMBL/GenBank/DDBJ databases">
        <authorList>
            <person name="Rodrigo-Torres L."/>
            <person name="Arahal R. D."/>
            <person name="Lucena T."/>
        </authorList>
    </citation>
    <scope>NUCLEOTIDE SEQUENCE [LARGE SCALE GENOMIC DNA]</scope>
    <source>
        <strain evidence="3">CECT 8504</strain>
    </source>
</reference>
<evidence type="ECO:0000259" key="1">
    <source>
        <dbReference type="PROSITE" id="PS50925"/>
    </source>
</evidence>